<name>A0A5P1FH87_ASPOF</name>
<protein>
    <submittedName>
        <fullName evidence="1">Uncharacterized protein</fullName>
    </submittedName>
</protein>
<organism evidence="1 2">
    <name type="scientific">Asparagus officinalis</name>
    <name type="common">Garden asparagus</name>
    <dbReference type="NCBI Taxonomy" id="4686"/>
    <lineage>
        <taxon>Eukaryota</taxon>
        <taxon>Viridiplantae</taxon>
        <taxon>Streptophyta</taxon>
        <taxon>Embryophyta</taxon>
        <taxon>Tracheophyta</taxon>
        <taxon>Spermatophyta</taxon>
        <taxon>Magnoliopsida</taxon>
        <taxon>Liliopsida</taxon>
        <taxon>Asparagales</taxon>
        <taxon>Asparagaceae</taxon>
        <taxon>Asparagoideae</taxon>
        <taxon>Asparagus</taxon>
    </lineage>
</organism>
<evidence type="ECO:0000313" key="2">
    <source>
        <dbReference type="Proteomes" id="UP000243459"/>
    </source>
</evidence>
<dbReference type="OMA" id="HSHACMS"/>
<dbReference type="PANTHER" id="PTHR31509">
    <property type="entry name" value="BPS1-LIKE PROTEIN"/>
    <property type="match status" value="1"/>
</dbReference>
<evidence type="ECO:0000313" key="1">
    <source>
        <dbReference type="EMBL" id="ONK77434.1"/>
    </source>
</evidence>
<dbReference type="Gramene" id="ONK77434">
    <property type="protein sequence ID" value="ONK77434"/>
    <property type="gene ID" value="A4U43_C02F6490"/>
</dbReference>
<dbReference type="Proteomes" id="UP000243459">
    <property type="component" value="Chromosome 2"/>
</dbReference>
<dbReference type="EMBL" id="CM007382">
    <property type="protein sequence ID" value="ONK77434.1"/>
    <property type="molecule type" value="Genomic_DNA"/>
</dbReference>
<sequence>MVRSVLLCFHPFSLTGGRSFCPLSTQDACAFYSFLSEDLKRLEQSLAEESSISLRWSVEAMNLLKRMQIELLALFKKCKLPIVFGAEEDWFNQYMQETAILLDFCNSLKSAISGINRYRLVIDLTLQKIVQGDTMISLEEMDFKHGSSLSTKMVSMGKDICLQGNNKADKRIGTVMLAAKCTMIVVSVLLISAIVSPLPINIGSEGLTSKYPQLKPFIEMLNALVARFHERAVKPKKGSGLVLAEHKMVDSVVGDLRAQAVKGVEGEDEKERFLMSAELLRTSSDELREGIEMFDAVVDEVFEVVINGRNEMLGVFREHVYVN</sequence>
<reference evidence="2" key="1">
    <citation type="journal article" date="2017" name="Nat. Commun.">
        <title>The asparagus genome sheds light on the origin and evolution of a young Y chromosome.</title>
        <authorList>
            <person name="Harkess A."/>
            <person name="Zhou J."/>
            <person name="Xu C."/>
            <person name="Bowers J.E."/>
            <person name="Van der Hulst R."/>
            <person name="Ayyampalayam S."/>
            <person name="Mercati F."/>
            <person name="Riccardi P."/>
            <person name="McKain M.R."/>
            <person name="Kakrana A."/>
            <person name="Tang H."/>
            <person name="Ray J."/>
            <person name="Groenendijk J."/>
            <person name="Arikit S."/>
            <person name="Mathioni S.M."/>
            <person name="Nakano M."/>
            <person name="Shan H."/>
            <person name="Telgmann-Rauber A."/>
            <person name="Kanno A."/>
            <person name="Yue Z."/>
            <person name="Chen H."/>
            <person name="Li W."/>
            <person name="Chen Y."/>
            <person name="Xu X."/>
            <person name="Zhang Y."/>
            <person name="Luo S."/>
            <person name="Chen H."/>
            <person name="Gao J."/>
            <person name="Mao Z."/>
            <person name="Pires J.C."/>
            <person name="Luo M."/>
            <person name="Kudrna D."/>
            <person name="Wing R.A."/>
            <person name="Meyers B.C."/>
            <person name="Yi K."/>
            <person name="Kong H."/>
            <person name="Lavrijsen P."/>
            <person name="Sunseri F."/>
            <person name="Falavigna A."/>
            <person name="Ye Y."/>
            <person name="Leebens-Mack J.H."/>
            <person name="Chen G."/>
        </authorList>
    </citation>
    <scope>NUCLEOTIDE SEQUENCE [LARGE SCALE GENOMIC DNA]</scope>
    <source>
        <strain evidence="2">cv. DH0086</strain>
    </source>
</reference>
<gene>
    <name evidence="1" type="ORF">A4U43_C02F6490</name>
</gene>
<dbReference type="AlphaFoldDB" id="A0A5P1FH87"/>
<keyword evidence="2" id="KW-1185">Reference proteome</keyword>
<proteinExistence type="predicted"/>
<accession>A0A5P1FH87</accession>
<dbReference type="OrthoDB" id="1917859at2759"/>